<dbReference type="FunCoup" id="Q9HM04">
    <property type="interactions" value="16"/>
</dbReference>
<evidence type="ECO:0000313" key="7">
    <source>
        <dbReference type="EMBL" id="CAC11215.1"/>
    </source>
</evidence>
<dbReference type="OrthoDB" id="42847at2157"/>
<dbReference type="GO" id="GO:0030026">
    <property type="term" value="P:intracellular manganese ion homeostasis"/>
    <property type="evidence" value="ECO:0007669"/>
    <property type="project" value="InterPro"/>
</dbReference>
<dbReference type="STRING" id="273075.gene:9571282"/>
<dbReference type="Proteomes" id="UP000001024">
    <property type="component" value="Chromosome"/>
</dbReference>
<feature type="domain" description="Rubrerythrin diiron-binding" evidence="6">
    <location>
        <begin position="14"/>
        <end position="136"/>
    </location>
</feature>
<keyword evidence="4 5" id="KW-0472">Membrane</keyword>
<dbReference type="GO" id="GO:0012505">
    <property type="term" value="C:endomembrane system"/>
    <property type="evidence" value="ECO:0007669"/>
    <property type="project" value="UniProtKB-SubCell"/>
</dbReference>
<evidence type="ECO:0000256" key="5">
    <source>
        <dbReference type="SAM" id="Phobius"/>
    </source>
</evidence>
<dbReference type="eggNOG" id="arCOG01096">
    <property type="taxonomic scope" value="Archaea"/>
</dbReference>
<dbReference type="InterPro" id="IPR003251">
    <property type="entry name" value="Rr_diiron-bd_dom"/>
</dbReference>
<dbReference type="Pfam" id="PF01988">
    <property type="entry name" value="VIT1"/>
    <property type="match status" value="2"/>
</dbReference>
<keyword evidence="8" id="KW-1185">Reference proteome</keyword>
<dbReference type="InParanoid" id="Q9HM04"/>
<dbReference type="SUPFAM" id="SSF47240">
    <property type="entry name" value="Ferritin-like"/>
    <property type="match status" value="1"/>
</dbReference>
<dbReference type="RefSeq" id="WP_010900495.1">
    <property type="nucleotide sequence ID" value="NC_002578.1"/>
</dbReference>
<dbReference type="Pfam" id="PF02915">
    <property type="entry name" value="Rubrerythrin"/>
    <property type="match status" value="1"/>
</dbReference>
<proteinExistence type="predicted"/>
<evidence type="ECO:0000259" key="6">
    <source>
        <dbReference type="Pfam" id="PF02915"/>
    </source>
</evidence>
<dbReference type="AlphaFoldDB" id="Q9HM04"/>
<evidence type="ECO:0000256" key="2">
    <source>
        <dbReference type="ARBA" id="ARBA00022692"/>
    </source>
</evidence>
<dbReference type="PANTHER" id="PTHR31851">
    <property type="entry name" value="FE(2+)/MN(2+) TRANSPORTER PCL1"/>
    <property type="match status" value="1"/>
</dbReference>
<feature type="transmembrane region" description="Helical" evidence="5">
    <location>
        <begin position="178"/>
        <end position="199"/>
    </location>
</feature>
<dbReference type="EMBL" id="AL445063">
    <property type="protein sequence ID" value="CAC11215.1"/>
    <property type="molecule type" value="Genomic_DNA"/>
</dbReference>
<evidence type="ECO:0000256" key="1">
    <source>
        <dbReference type="ARBA" id="ARBA00004127"/>
    </source>
</evidence>
<dbReference type="HOGENOM" id="CLU_065373_0_0_2"/>
<accession>Q9HM04</accession>
<dbReference type="GO" id="GO:0005384">
    <property type="term" value="F:manganese ion transmembrane transporter activity"/>
    <property type="evidence" value="ECO:0007669"/>
    <property type="project" value="InterPro"/>
</dbReference>
<evidence type="ECO:0000313" key="8">
    <source>
        <dbReference type="Proteomes" id="UP000001024"/>
    </source>
</evidence>
<feature type="transmembrane region" description="Helical" evidence="5">
    <location>
        <begin position="300"/>
        <end position="321"/>
    </location>
</feature>
<evidence type="ECO:0000256" key="4">
    <source>
        <dbReference type="ARBA" id="ARBA00023136"/>
    </source>
</evidence>
<dbReference type="GO" id="GO:0046872">
    <property type="term" value="F:metal ion binding"/>
    <property type="evidence" value="ECO:0007669"/>
    <property type="project" value="InterPro"/>
</dbReference>
<dbReference type="KEGG" id="tac:Ta0067"/>
<feature type="transmembrane region" description="Helical" evidence="5">
    <location>
        <begin position="239"/>
        <end position="258"/>
    </location>
</feature>
<keyword evidence="2 5" id="KW-0812">Transmembrane</keyword>
<dbReference type="PaxDb" id="273075-Ta0067"/>
<reference evidence="7 8" key="1">
    <citation type="journal article" date="2000" name="Nature">
        <title>The genome sequence of the thermoacidophilic scavenger Thermoplasma acidophilum.</title>
        <authorList>
            <person name="Ruepp A."/>
            <person name="Graml W."/>
            <person name="Santos-Martinez M.L."/>
            <person name="Koretke K.K."/>
            <person name="Volker C."/>
            <person name="Mewes H.W."/>
            <person name="Frishman D."/>
            <person name="Stocker S."/>
            <person name="Lupas A.N."/>
            <person name="Baumeister W."/>
        </authorList>
    </citation>
    <scope>NUCLEOTIDE SEQUENCE [LARGE SCALE GENOMIC DNA]</scope>
    <source>
        <strain evidence="8">ATCC 25905 / DSM 1728 / JCM 9062 / NBRC 15155 / AMRC-C165</strain>
    </source>
</reference>
<organism evidence="7 8">
    <name type="scientific">Thermoplasma acidophilum (strain ATCC 25905 / DSM 1728 / JCM 9062 / NBRC 15155 / AMRC-C165)</name>
    <dbReference type="NCBI Taxonomy" id="273075"/>
    <lineage>
        <taxon>Archaea</taxon>
        <taxon>Methanobacteriati</taxon>
        <taxon>Thermoplasmatota</taxon>
        <taxon>Thermoplasmata</taxon>
        <taxon>Thermoplasmatales</taxon>
        <taxon>Thermoplasmataceae</taxon>
        <taxon>Thermoplasma</taxon>
    </lineage>
</organism>
<sequence>MDADVKQWSDFYHDELTDMTFYSILSRKIKDDYLRENLSRLSGIEKEHSDFWRQNLEKAGVNPQPTYNRLKVFFLVFLRHFLGVFLTARLLEHGEINTVRVYSEYLKRPDLDEDFRLRLQEILDEEIEHEEIFEKAMEKSSDTIERNKDMIYGISDGLVEVLAALAGLTSIIVSNIDIALGGLVVGISGTASMSIGAYLSKKSETEYKLVEEEKKILFRKKDVDMDYINSIKSESKTSALYVGVSYILGAAVPILPFVFLSKYIALAVSIVLVFVVQGFTNAIVALSVNVGIFRMAIRASLLALLAAFITFMVGFSFHYFLHISII</sequence>
<protein>
    <submittedName>
        <fullName evidence="7">Conserved hypothetical membrane protein</fullName>
    </submittedName>
</protein>
<dbReference type="EnsemblBacteria" id="CAC11215">
    <property type="protein sequence ID" value="CAC11215"/>
    <property type="gene ID" value="CAC11215"/>
</dbReference>
<gene>
    <name evidence="7" type="ordered locus">Ta0067</name>
</gene>
<dbReference type="CDD" id="cd01044">
    <property type="entry name" value="Ferritin_CCC1_N"/>
    <property type="match status" value="1"/>
</dbReference>
<feature type="transmembrane region" description="Helical" evidence="5">
    <location>
        <begin position="150"/>
        <end position="172"/>
    </location>
</feature>
<dbReference type="InterPro" id="IPR039376">
    <property type="entry name" value="Ferritin_CCC1_N"/>
</dbReference>
<dbReference type="GO" id="GO:0016491">
    <property type="term" value="F:oxidoreductase activity"/>
    <property type="evidence" value="ECO:0007669"/>
    <property type="project" value="InterPro"/>
</dbReference>
<dbReference type="InterPro" id="IPR009078">
    <property type="entry name" value="Ferritin-like_SF"/>
</dbReference>
<keyword evidence="3 5" id="KW-1133">Transmembrane helix</keyword>
<evidence type="ECO:0000256" key="3">
    <source>
        <dbReference type="ARBA" id="ARBA00022989"/>
    </source>
</evidence>
<feature type="transmembrane region" description="Helical" evidence="5">
    <location>
        <begin position="264"/>
        <end position="288"/>
    </location>
</feature>
<dbReference type="InterPro" id="IPR008217">
    <property type="entry name" value="Ccc1_fam"/>
</dbReference>
<name>Q9HM04_THEAC</name>
<comment type="subcellular location">
    <subcellularLocation>
        <location evidence="1">Endomembrane system</location>
        <topology evidence="1">Multi-pass membrane protein</topology>
    </subcellularLocation>
</comment>